<feature type="chain" id="PRO_5047331096" description="Tetratricopeptide repeat protein" evidence="1">
    <location>
        <begin position="26"/>
        <end position="220"/>
    </location>
</feature>
<keyword evidence="1" id="KW-0732">Signal</keyword>
<reference evidence="2 3" key="1">
    <citation type="submission" date="2021-09" db="EMBL/GenBank/DDBJ databases">
        <title>Lysobacter sp. 13A isolated from the river sediment.</title>
        <authorList>
            <person name="Liu H."/>
            <person name="Li S."/>
            <person name="Mao S."/>
        </authorList>
    </citation>
    <scope>NUCLEOTIDE SEQUENCE [LARGE SCALE GENOMIC DNA]</scope>
    <source>
        <strain evidence="2 3">13A</strain>
    </source>
</reference>
<keyword evidence="3" id="KW-1185">Reference proteome</keyword>
<feature type="signal peptide" evidence="1">
    <location>
        <begin position="1"/>
        <end position="25"/>
    </location>
</feature>
<accession>A0ABS7T723</accession>
<evidence type="ECO:0008006" key="4">
    <source>
        <dbReference type="Google" id="ProtNLM"/>
    </source>
</evidence>
<evidence type="ECO:0000256" key="1">
    <source>
        <dbReference type="SAM" id="SignalP"/>
    </source>
</evidence>
<comment type="caution">
    <text evidence="2">The sequence shown here is derived from an EMBL/GenBank/DDBJ whole genome shotgun (WGS) entry which is preliminary data.</text>
</comment>
<evidence type="ECO:0000313" key="2">
    <source>
        <dbReference type="EMBL" id="MBZ4039638.1"/>
    </source>
</evidence>
<dbReference type="SUPFAM" id="SSF48452">
    <property type="entry name" value="TPR-like"/>
    <property type="match status" value="1"/>
</dbReference>
<dbReference type="Gene3D" id="1.25.40.10">
    <property type="entry name" value="Tetratricopeptide repeat domain"/>
    <property type="match status" value="1"/>
</dbReference>
<dbReference type="RefSeq" id="WP_223676080.1">
    <property type="nucleotide sequence ID" value="NZ_JAINZW010000003.1"/>
</dbReference>
<organism evidence="2 3">
    <name type="scientific">Novilysobacter selenitireducens</name>
    <dbReference type="NCBI Taxonomy" id="2872639"/>
    <lineage>
        <taxon>Bacteria</taxon>
        <taxon>Pseudomonadati</taxon>
        <taxon>Pseudomonadota</taxon>
        <taxon>Gammaproteobacteria</taxon>
        <taxon>Lysobacterales</taxon>
        <taxon>Lysobacteraceae</taxon>
        <taxon>Novilysobacter</taxon>
    </lineage>
</organism>
<proteinExistence type="predicted"/>
<gene>
    <name evidence="2" type="ORF">K6753_08835</name>
</gene>
<protein>
    <recommendedName>
        <fullName evidence="4">Tetratricopeptide repeat protein</fullName>
    </recommendedName>
</protein>
<dbReference type="Proteomes" id="UP001430954">
    <property type="component" value="Unassembled WGS sequence"/>
</dbReference>
<evidence type="ECO:0000313" key="3">
    <source>
        <dbReference type="Proteomes" id="UP001430954"/>
    </source>
</evidence>
<dbReference type="EMBL" id="JAINZW010000003">
    <property type="protein sequence ID" value="MBZ4039638.1"/>
    <property type="molecule type" value="Genomic_DNA"/>
</dbReference>
<dbReference type="InterPro" id="IPR011990">
    <property type="entry name" value="TPR-like_helical_dom_sf"/>
</dbReference>
<sequence length="220" mass="23565">MNRNRSNPLFGFTLLCALLGGNAFAADPALPAVEHVRDRWAQINYQTAKPQREAAFADLALEAAQARKARPGDAEALIWEGIVLSSLAGEKGGVGALGLVKRARSDFEAAIKLDPGALDGAAYTSLGALYYQVPGWPIGFGDDDTARELLRKGLAVDPDGIDANYFYADFLRDQKDWAGAKAAYQKALAAPARPGRATADAGRRREAEARLKEVTAHLAR</sequence>
<name>A0ABS7T723_9GAMM</name>